<sequence>MHRLAELSLRNRALMALVTVTIAVFGTLAMNSLKQELIPTVSLPVVSVITSYPGASPEIVDEDVSQPIESAMQGLEGLESTTATSNANLSQVSVQFTYGTDTVYAQQRIQQAVNRIESSLPESASTTILSGSIDDFPIIQVAVTGGDIEQTTQLLREQTLGDLTDIDGVRDATLEGAPTPRIAITPNPTLAAQLGITSETFRDALSASGVLIPVGELAEGDETLTVQAGTQLTSVEDIEALPLQGVVRAGAPVTIGEVATVVEDDEPITSISRVNGEDALTISITKRPDANTVAVSQAVREALPGLQSQLGAGVTLTTVFDQAPFIEQSIETLIIEGLLGLAMAVLVIFVFLLSFRATIVTVISIPTSLLVTFIGLQAADYSLNILTLGALTIAIGRVVDDSIVVIENIKRHMALHPAATRRPAERVAVIARAVREVAGAVTSATIATVAVYLPIAFVSDISGELFRPFALTSTIALLASLVVSLTIVPVLAYWLLRGGKLRARRDPSPELLPAGPGPRDDADAAPAGVPVPAGVVVGPHDAAGREPVATGTTTAVATDRRVRPAEERAKADRAVFAPLSLRDDEDTLRAAAESASAREPEAQHTGAHAAPPEEASTAASESRTETSPTPTTDTGTHPWVGGPVVDGEPIVTSEGVTPPSRRELRRRREAREASTGVVYVQTGAALPRPEVADGTVDGRTDAARANAAEPDAAGSSAAESGTVESSAAESGTVESDEERRAAHVSDAPAPVASAASAPAAEPPVPGAAPAATLDATAETDDVAEPAPEDEPRTWVQRGYEPVLRWTVRHPIVTLVAALLVLVLTGALAPLMKTNFLGASGQNTFTVTQTLDAGASLDARDRAAGAVEDVLMATPGVDIVQLTISSGGPSGSAGLAAAFTGGGSGGATAMFSITLTSDADPAATQDAIRSELDGRDDVGDISISGDSSGLSGDLTVDVRAPTTETLRDATALVADAMRSTAGIVEVTSSVEQSRPYVQLEIDQEAAARAGLSEVAIGGIVAQRMQPIDVGDIAIDGSTVTVFVLGEEPPQNLDELRALPIPTATGIQPLSNFATVEITDGPVAITSQGGTPTASVTVVPSDDNLSATNEAIEAQLAGLALPAGASAELGGLSADQADAFSQLGLALLAAILIVYIVMVATFKSLLQPLLLLVSVPFAATGGVLLQLATGVPLGVASLIGVLMLIGVVVTNAIVLVDLVNQFRARGYSVDEALLQGGSRRVRPILMTSLATILALTPMGLGVTGHSGFISQPLAIIVIGGLLSSTVLTLLVLPALYRAVEGPIERARQRRAAKAEAQLRAAGID</sequence>
<dbReference type="EMBL" id="WBJZ01000001">
    <property type="protein sequence ID" value="KAB1662554.1"/>
    <property type="molecule type" value="Genomic_DNA"/>
</dbReference>
<dbReference type="Gene3D" id="1.20.1640.10">
    <property type="entry name" value="Multidrug efflux transporter AcrB transmembrane domain"/>
    <property type="match status" value="2"/>
</dbReference>
<feature type="region of interest" description="Disordered" evidence="1">
    <location>
        <begin position="588"/>
        <end position="769"/>
    </location>
</feature>
<dbReference type="GO" id="GO:0005886">
    <property type="term" value="C:plasma membrane"/>
    <property type="evidence" value="ECO:0007669"/>
    <property type="project" value="TreeGrafter"/>
</dbReference>
<keyword evidence="2" id="KW-0812">Transmembrane</keyword>
<evidence type="ECO:0000313" key="4">
    <source>
        <dbReference type="Proteomes" id="UP000467240"/>
    </source>
</evidence>
<feature type="transmembrane region" description="Helical" evidence="2">
    <location>
        <begin position="385"/>
        <end position="406"/>
    </location>
</feature>
<dbReference type="PRINTS" id="PR00702">
    <property type="entry name" value="ACRIFLAVINRP"/>
</dbReference>
<reference evidence="3 4" key="1">
    <citation type="submission" date="2019-09" db="EMBL/GenBank/DDBJ databases">
        <title>Phylogeny of genus Pseudoclavibacter and closely related genus.</title>
        <authorList>
            <person name="Li Y."/>
        </authorList>
    </citation>
    <scope>NUCLEOTIDE SEQUENCE [LARGE SCALE GENOMIC DNA]</scope>
    <source>
        <strain evidence="3 4">DSM 23821</strain>
    </source>
</reference>
<evidence type="ECO:0000256" key="1">
    <source>
        <dbReference type="SAM" id="MobiDB-lite"/>
    </source>
</evidence>
<dbReference type="SUPFAM" id="SSF82714">
    <property type="entry name" value="Multidrug efflux transporter AcrB TolC docking domain, DN and DC subdomains"/>
    <property type="match status" value="2"/>
</dbReference>
<keyword evidence="2" id="KW-0472">Membrane</keyword>
<feature type="transmembrane region" description="Helical" evidence="2">
    <location>
        <begin position="437"/>
        <end position="457"/>
    </location>
</feature>
<dbReference type="PANTHER" id="PTHR32063">
    <property type="match status" value="1"/>
</dbReference>
<name>A0A7J5C1Q8_9MICO</name>
<dbReference type="Proteomes" id="UP000467240">
    <property type="component" value="Unassembled WGS sequence"/>
</dbReference>
<feature type="compositionally biased region" description="Low complexity" evidence="1">
    <location>
        <begin position="548"/>
        <end position="557"/>
    </location>
</feature>
<evidence type="ECO:0000313" key="3">
    <source>
        <dbReference type="EMBL" id="KAB1662554.1"/>
    </source>
</evidence>
<feature type="compositionally biased region" description="Low complexity" evidence="1">
    <location>
        <begin position="607"/>
        <end position="632"/>
    </location>
</feature>
<feature type="transmembrane region" description="Helical" evidence="2">
    <location>
        <begin position="12"/>
        <end position="30"/>
    </location>
</feature>
<dbReference type="Gene3D" id="3.30.70.1430">
    <property type="entry name" value="Multidrug efflux transporter AcrB pore domain"/>
    <property type="match status" value="1"/>
</dbReference>
<dbReference type="Pfam" id="PF00873">
    <property type="entry name" value="ACR_tran"/>
    <property type="match status" value="2"/>
</dbReference>
<feature type="compositionally biased region" description="Basic and acidic residues" evidence="1">
    <location>
        <begin position="558"/>
        <end position="569"/>
    </location>
</feature>
<dbReference type="RefSeq" id="WP_158038987.1">
    <property type="nucleotide sequence ID" value="NZ_JACCFV010000001.1"/>
</dbReference>
<proteinExistence type="predicted"/>
<feature type="transmembrane region" description="Helical" evidence="2">
    <location>
        <begin position="333"/>
        <end position="352"/>
    </location>
</feature>
<dbReference type="Gene3D" id="3.30.2090.10">
    <property type="entry name" value="Multidrug efflux transporter AcrB TolC docking domain, DN and DC subdomains"/>
    <property type="match status" value="2"/>
</dbReference>
<gene>
    <name evidence="3" type="ORF">F8O01_01005</name>
</gene>
<dbReference type="SUPFAM" id="SSF82693">
    <property type="entry name" value="Multidrug efflux transporter AcrB pore domain, PN1, PN2, PC1 and PC2 subdomains"/>
    <property type="match status" value="2"/>
</dbReference>
<feature type="transmembrane region" description="Helical" evidence="2">
    <location>
        <begin position="1167"/>
        <end position="1187"/>
    </location>
</feature>
<dbReference type="OrthoDB" id="3306666at2"/>
<feature type="transmembrane region" description="Helical" evidence="2">
    <location>
        <begin position="1271"/>
        <end position="1297"/>
    </location>
</feature>
<dbReference type="InterPro" id="IPR001036">
    <property type="entry name" value="Acrflvin-R"/>
</dbReference>
<dbReference type="PANTHER" id="PTHR32063:SF0">
    <property type="entry name" value="SWARMING MOTILITY PROTEIN SWRC"/>
    <property type="match status" value="1"/>
</dbReference>
<accession>A0A7J5C1Q8</accession>
<feature type="transmembrane region" description="Helical" evidence="2">
    <location>
        <begin position="359"/>
        <end position="379"/>
    </location>
</feature>
<feature type="transmembrane region" description="Helical" evidence="2">
    <location>
        <begin position="811"/>
        <end position="831"/>
    </location>
</feature>
<feature type="compositionally biased region" description="Low complexity" evidence="1">
    <location>
        <begin position="524"/>
        <end position="541"/>
    </location>
</feature>
<feature type="transmembrane region" description="Helical" evidence="2">
    <location>
        <begin position="1239"/>
        <end position="1259"/>
    </location>
</feature>
<dbReference type="SUPFAM" id="SSF82866">
    <property type="entry name" value="Multidrug efflux transporter AcrB transmembrane domain"/>
    <property type="match status" value="2"/>
</dbReference>
<feature type="transmembrane region" description="Helical" evidence="2">
    <location>
        <begin position="469"/>
        <end position="496"/>
    </location>
</feature>
<protein>
    <submittedName>
        <fullName evidence="3">Efflux RND transporter permease subunit</fullName>
    </submittedName>
</protein>
<feature type="region of interest" description="Disordered" evidence="1">
    <location>
        <begin position="505"/>
        <end position="569"/>
    </location>
</feature>
<feature type="compositionally biased region" description="Low complexity" evidence="1">
    <location>
        <begin position="744"/>
        <end position="759"/>
    </location>
</feature>
<comment type="caution">
    <text evidence="3">The sequence shown here is derived from an EMBL/GenBank/DDBJ whole genome shotgun (WGS) entry which is preliminary data.</text>
</comment>
<dbReference type="InterPro" id="IPR027463">
    <property type="entry name" value="AcrB_DN_DC_subdom"/>
</dbReference>
<feature type="compositionally biased region" description="Low complexity" evidence="1">
    <location>
        <begin position="703"/>
        <end position="731"/>
    </location>
</feature>
<feature type="transmembrane region" description="Helical" evidence="2">
    <location>
        <begin position="1141"/>
        <end position="1160"/>
    </location>
</feature>
<keyword evidence="2" id="KW-1133">Transmembrane helix</keyword>
<evidence type="ECO:0000256" key="2">
    <source>
        <dbReference type="SAM" id="Phobius"/>
    </source>
</evidence>
<feature type="transmembrane region" description="Helical" evidence="2">
    <location>
        <begin position="1193"/>
        <end position="1218"/>
    </location>
</feature>
<organism evidence="3 4">
    <name type="scientific">Pseudoclavibacter chungangensis</name>
    <dbReference type="NCBI Taxonomy" id="587635"/>
    <lineage>
        <taxon>Bacteria</taxon>
        <taxon>Bacillati</taxon>
        <taxon>Actinomycetota</taxon>
        <taxon>Actinomycetes</taxon>
        <taxon>Micrococcales</taxon>
        <taxon>Microbacteriaceae</taxon>
        <taxon>Pseudoclavibacter</taxon>
    </lineage>
</organism>
<dbReference type="GO" id="GO:0042910">
    <property type="term" value="F:xenobiotic transmembrane transporter activity"/>
    <property type="evidence" value="ECO:0007669"/>
    <property type="project" value="TreeGrafter"/>
</dbReference>
<keyword evidence="4" id="KW-1185">Reference proteome</keyword>